<organism evidence="6 7">
    <name type="scientific">Allomyces macrogynus (strain ATCC 38327)</name>
    <name type="common">Allomyces javanicus var. macrogynus</name>
    <dbReference type="NCBI Taxonomy" id="578462"/>
    <lineage>
        <taxon>Eukaryota</taxon>
        <taxon>Fungi</taxon>
        <taxon>Fungi incertae sedis</taxon>
        <taxon>Blastocladiomycota</taxon>
        <taxon>Blastocladiomycetes</taxon>
        <taxon>Blastocladiales</taxon>
        <taxon>Blastocladiaceae</taxon>
        <taxon>Allomyces</taxon>
    </lineage>
</organism>
<dbReference type="EMBL" id="GG745371">
    <property type="protein sequence ID" value="KNE71418.1"/>
    <property type="molecule type" value="Genomic_DNA"/>
</dbReference>
<proteinExistence type="inferred from homology"/>
<sequence length="228" mass="24219">MTVLGYYPSATRPFEGSMMTAVSSALENRDGKFHGCKIEATTLHPMMHANLAQWPGDPAGMKRQLAMFNHGVPLVVLTRDRDRGRVTVDEDGEPHVEYTISECDGASAAEGLVAAARILVATGAHTVVTGQVDVPMFKVPSNDVAHPETVAHCERIARAGVKPLRAGMFSAHQMGTARMSTAPNRGVTNARGKVWGVDGLYVADGSLFPSPSGVNPMVTIYAVAYSVA</sequence>
<evidence type="ECO:0000256" key="3">
    <source>
        <dbReference type="ARBA" id="ARBA00022827"/>
    </source>
</evidence>
<dbReference type="VEuPathDB" id="FungiDB:AMAG_20355"/>
<keyword evidence="2" id="KW-0285">Flavoprotein</keyword>
<accession>A0A0L0T9D4</accession>
<reference evidence="7" key="2">
    <citation type="submission" date="2009-11" db="EMBL/GenBank/DDBJ databases">
        <title>The Genome Sequence of Allomyces macrogynus strain ATCC 38327.</title>
        <authorList>
            <consortium name="The Broad Institute Genome Sequencing Platform"/>
            <person name="Russ C."/>
            <person name="Cuomo C."/>
            <person name="Shea T."/>
            <person name="Young S.K."/>
            <person name="Zeng Q."/>
            <person name="Koehrsen M."/>
            <person name="Haas B."/>
            <person name="Borodovsky M."/>
            <person name="Guigo R."/>
            <person name="Alvarado L."/>
            <person name="Berlin A."/>
            <person name="Borenstein D."/>
            <person name="Chen Z."/>
            <person name="Engels R."/>
            <person name="Freedman E."/>
            <person name="Gellesch M."/>
            <person name="Goldberg J."/>
            <person name="Griggs A."/>
            <person name="Gujja S."/>
            <person name="Heiman D."/>
            <person name="Hepburn T."/>
            <person name="Howarth C."/>
            <person name="Jen D."/>
            <person name="Larson L."/>
            <person name="Lewis B."/>
            <person name="Mehta T."/>
            <person name="Park D."/>
            <person name="Pearson M."/>
            <person name="Roberts A."/>
            <person name="Saif S."/>
            <person name="Shenoy N."/>
            <person name="Sisk P."/>
            <person name="Stolte C."/>
            <person name="Sykes S."/>
            <person name="Walk T."/>
            <person name="White J."/>
            <person name="Yandava C."/>
            <person name="Burger G."/>
            <person name="Gray M.W."/>
            <person name="Holland P.W.H."/>
            <person name="King N."/>
            <person name="Lang F.B.F."/>
            <person name="Roger A.J."/>
            <person name="Ruiz-Trillo I."/>
            <person name="Lander E."/>
            <person name="Nusbaum C."/>
        </authorList>
    </citation>
    <scope>NUCLEOTIDE SEQUENCE [LARGE SCALE GENOMIC DNA]</scope>
    <source>
        <strain evidence="7">ATCC 38327</strain>
    </source>
</reference>
<feature type="non-terminal residue" evidence="6">
    <location>
        <position position="228"/>
    </location>
</feature>
<dbReference type="Pfam" id="PF05199">
    <property type="entry name" value="GMC_oxred_C"/>
    <property type="match status" value="1"/>
</dbReference>
<gene>
    <name evidence="6" type="ORF">AMAG_20355</name>
</gene>
<dbReference type="SUPFAM" id="SSF51905">
    <property type="entry name" value="FAD/NAD(P)-binding domain"/>
    <property type="match status" value="1"/>
</dbReference>
<dbReference type="Proteomes" id="UP000054350">
    <property type="component" value="Unassembled WGS sequence"/>
</dbReference>
<dbReference type="OrthoDB" id="269227at2759"/>
<protein>
    <recommendedName>
        <fullName evidence="5">Glucose-methanol-choline oxidoreductase C-terminal domain-containing protein</fullName>
    </recommendedName>
</protein>
<keyword evidence="7" id="KW-1185">Reference proteome</keyword>
<dbReference type="OMA" id="HCERIAR"/>
<evidence type="ECO:0000313" key="6">
    <source>
        <dbReference type="EMBL" id="KNE71418.1"/>
    </source>
</evidence>
<dbReference type="PANTHER" id="PTHR46056">
    <property type="entry name" value="LONG-CHAIN-ALCOHOL OXIDASE"/>
    <property type="match status" value="1"/>
</dbReference>
<evidence type="ECO:0000256" key="4">
    <source>
        <dbReference type="ARBA" id="ARBA00023002"/>
    </source>
</evidence>
<evidence type="ECO:0000313" key="7">
    <source>
        <dbReference type="Proteomes" id="UP000054350"/>
    </source>
</evidence>
<dbReference type="eggNOG" id="ENOG502QSD8">
    <property type="taxonomic scope" value="Eukaryota"/>
</dbReference>
<evidence type="ECO:0000259" key="5">
    <source>
        <dbReference type="Pfam" id="PF05199"/>
    </source>
</evidence>
<dbReference type="PANTHER" id="PTHR46056:SF12">
    <property type="entry name" value="LONG-CHAIN-ALCOHOL OXIDASE"/>
    <property type="match status" value="1"/>
</dbReference>
<dbReference type="AlphaFoldDB" id="A0A0L0T9D4"/>
<name>A0A0L0T9D4_ALLM3</name>
<keyword evidence="4" id="KW-0560">Oxidoreductase</keyword>
<dbReference type="GO" id="GO:0016614">
    <property type="term" value="F:oxidoreductase activity, acting on CH-OH group of donors"/>
    <property type="evidence" value="ECO:0007669"/>
    <property type="project" value="InterPro"/>
</dbReference>
<dbReference type="InterPro" id="IPR036188">
    <property type="entry name" value="FAD/NAD-bd_sf"/>
</dbReference>
<keyword evidence="3" id="KW-0274">FAD</keyword>
<reference evidence="6 7" key="1">
    <citation type="submission" date="2009-11" db="EMBL/GenBank/DDBJ databases">
        <title>Annotation of Allomyces macrogynus ATCC 38327.</title>
        <authorList>
            <consortium name="The Broad Institute Genome Sequencing Platform"/>
            <person name="Russ C."/>
            <person name="Cuomo C."/>
            <person name="Burger G."/>
            <person name="Gray M.W."/>
            <person name="Holland P.W.H."/>
            <person name="King N."/>
            <person name="Lang F.B.F."/>
            <person name="Roger A.J."/>
            <person name="Ruiz-Trillo I."/>
            <person name="Young S.K."/>
            <person name="Zeng Q."/>
            <person name="Gargeya S."/>
            <person name="Fitzgerald M."/>
            <person name="Haas B."/>
            <person name="Abouelleil A."/>
            <person name="Alvarado L."/>
            <person name="Arachchi H.M."/>
            <person name="Berlin A."/>
            <person name="Chapman S.B."/>
            <person name="Gearin G."/>
            <person name="Goldberg J."/>
            <person name="Griggs A."/>
            <person name="Gujja S."/>
            <person name="Hansen M."/>
            <person name="Heiman D."/>
            <person name="Howarth C."/>
            <person name="Larimer J."/>
            <person name="Lui A."/>
            <person name="MacDonald P.J.P."/>
            <person name="McCowen C."/>
            <person name="Montmayeur A."/>
            <person name="Murphy C."/>
            <person name="Neiman D."/>
            <person name="Pearson M."/>
            <person name="Priest M."/>
            <person name="Roberts A."/>
            <person name="Saif S."/>
            <person name="Shea T."/>
            <person name="Sisk P."/>
            <person name="Stolte C."/>
            <person name="Sykes S."/>
            <person name="Wortman J."/>
            <person name="Nusbaum C."/>
            <person name="Birren B."/>
        </authorList>
    </citation>
    <scope>NUCLEOTIDE SEQUENCE [LARGE SCALE GENOMIC DNA]</scope>
    <source>
        <strain evidence="6 7">ATCC 38327</strain>
    </source>
</reference>
<feature type="domain" description="Glucose-methanol-choline oxidoreductase C-terminal" evidence="5">
    <location>
        <begin position="81"/>
        <end position="224"/>
    </location>
</feature>
<comment type="similarity">
    <text evidence="1">Belongs to the GMC oxidoreductase family.</text>
</comment>
<evidence type="ECO:0000256" key="1">
    <source>
        <dbReference type="ARBA" id="ARBA00010790"/>
    </source>
</evidence>
<dbReference type="STRING" id="578462.A0A0L0T9D4"/>
<dbReference type="Gene3D" id="3.50.50.60">
    <property type="entry name" value="FAD/NAD(P)-binding domain"/>
    <property type="match status" value="1"/>
</dbReference>
<dbReference type="InterPro" id="IPR007867">
    <property type="entry name" value="GMC_OxRtase_C"/>
</dbReference>
<evidence type="ECO:0000256" key="2">
    <source>
        <dbReference type="ARBA" id="ARBA00022630"/>
    </source>
</evidence>